<comment type="subcellular location">
    <subcellularLocation>
        <location evidence="1">Membrane</location>
    </subcellularLocation>
</comment>
<proteinExistence type="predicted"/>
<dbReference type="CDD" id="cd05716">
    <property type="entry name" value="IgV_pIgR_like"/>
    <property type="match status" value="1"/>
</dbReference>
<dbReference type="InterPro" id="IPR013106">
    <property type="entry name" value="Ig_V-set"/>
</dbReference>
<dbReference type="AlphaFoldDB" id="A0A673TRR3"/>
<evidence type="ECO:0000256" key="1">
    <source>
        <dbReference type="ARBA" id="ARBA00004370"/>
    </source>
</evidence>
<keyword evidence="9" id="KW-1185">Reference proteome</keyword>
<evidence type="ECO:0000256" key="6">
    <source>
        <dbReference type="SAM" id="SignalP"/>
    </source>
</evidence>
<dbReference type="GO" id="GO:0004888">
    <property type="term" value="F:transmembrane signaling receptor activity"/>
    <property type="evidence" value="ECO:0007669"/>
    <property type="project" value="TreeGrafter"/>
</dbReference>
<keyword evidence="2 5" id="KW-0812">Transmembrane</keyword>
<dbReference type="PANTHER" id="PTHR11860:SF49">
    <property type="entry name" value="HIGH AFFINITY IMMUNOGLOBULIN ALPHA AND IMMUNOGLOBULIN MU FC RECEPTOR"/>
    <property type="match status" value="1"/>
</dbReference>
<evidence type="ECO:0000256" key="4">
    <source>
        <dbReference type="SAM" id="MobiDB-lite"/>
    </source>
</evidence>
<dbReference type="RefSeq" id="XP_029788984.1">
    <property type="nucleotide sequence ID" value="XM_029933124.1"/>
</dbReference>
<evidence type="ECO:0000256" key="2">
    <source>
        <dbReference type="ARBA" id="ARBA00022692"/>
    </source>
</evidence>
<keyword evidence="5" id="KW-1133">Transmembrane helix</keyword>
<dbReference type="Proteomes" id="UP000472268">
    <property type="component" value="Chromosome 3"/>
</dbReference>
<dbReference type="GO" id="GO:0005886">
    <property type="term" value="C:plasma membrane"/>
    <property type="evidence" value="ECO:0007669"/>
    <property type="project" value="TreeGrafter"/>
</dbReference>
<feature type="compositionally biased region" description="Basic and acidic residues" evidence="4">
    <location>
        <begin position="270"/>
        <end position="291"/>
    </location>
</feature>
<dbReference type="InterPro" id="IPR013783">
    <property type="entry name" value="Ig-like_fold"/>
</dbReference>
<feature type="signal peptide" evidence="6">
    <location>
        <begin position="1"/>
        <end position="36"/>
    </location>
</feature>
<keyword evidence="3 5" id="KW-0472">Membrane</keyword>
<gene>
    <name evidence="8" type="primary">FCAMR</name>
</gene>
<dbReference type="SUPFAM" id="SSF48726">
    <property type="entry name" value="Immunoglobulin"/>
    <property type="match status" value="1"/>
</dbReference>
<dbReference type="InterPro" id="IPR003599">
    <property type="entry name" value="Ig_sub"/>
</dbReference>
<feature type="domain" description="Immunoglobulin" evidence="7">
    <location>
        <begin position="40"/>
        <end position="144"/>
    </location>
</feature>
<reference evidence="8" key="2">
    <citation type="submission" date="2025-08" db="UniProtKB">
        <authorList>
            <consortium name="Ensembl"/>
        </authorList>
    </citation>
    <scope>IDENTIFICATION</scope>
</reference>
<feature type="region of interest" description="Disordered" evidence="4">
    <location>
        <begin position="261"/>
        <end position="291"/>
    </location>
</feature>
<reference evidence="8" key="3">
    <citation type="submission" date="2025-09" db="UniProtKB">
        <authorList>
            <consortium name="Ensembl"/>
        </authorList>
    </citation>
    <scope>IDENTIFICATION</scope>
</reference>
<dbReference type="Pfam" id="PF07686">
    <property type="entry name" value="V-set"/>
    <property type="match status" value="1"/>
</dbReference>
<dbReference type="OMA" id="QCHYAPL"/>
<evidence type="ECO:0000313" key="9">
    <source>
        <dbReference type="Proteomes" id="UP000472268"/>
    </source>
</evidence>
<feature type="region of interest" description="Disordered" evidence="4">
    <location>
        <begin position="365"/>
        <end position="403"/>
    </location>
</feature>
<evidence type="ECO:0000256" key="5">
    <source>
        <dbReference type="SAM" id="Phobius"/>
    </source>
</evidence>
<name>A0A673TRR3_SURSU</name>
<dbReference type="GeneID" id="115286733"/>
<accession>A0A673TRR3</accession>
<dbReference type="PANTHER" id="PTHR11860">
    <property type="entry name" value="POLYMERIC-IMMUNOGLOBULIN RECEPTOR"/>
    <property type="match status" value="1"/>
</dbReference>
<dbReference type="SMART" id="SM00409">
    <property type="entry name" value="IG"/>
    <property type="match status" value="1"/>
</dbReference>
<dbReference type="Ensembl" id="ENSSSUT00005013860.1">
    <property type="protein sequence ID" value="ENSSSUP00005012105.1"/>
    <property type="gene ID" value="ENSSSUG00005007802.1"/>
</dbReference>
<feature type="transmembrane region" description="Helical" evidence="5">
    <location>
        <begin position="409"/>
        <end position="428"/>
    </location>
</feature>
<sequence length="497" mass="53894">MDGGDSAEPGGQVTNQRAGWKMLVLFTLCLSQAANALKDPKLVSGELGGTVTIPCHYAPLSINKYERKYWCRLSPLTWFCHTIVSTTHYTHLAYRGRVALADFPQKGLFVVRLSQLSLDDAGHYRCGIGRRNDMFFFSINLTVSAGLSRTIRTPTPAAGELGMAFLRKASPAANRWTPGTSWLVERQRTRFHRVALTPETRKTAASAEATQTPGATGAVALGTGSWVEGSVSTTVPAPESSASTVGGMSNTTEGVWVWDTTGSVGNTGRPGEEGREVTTSETGRPQEETDRVRTAVDVAEKVIGAMRPTTLVSEKWMQEILQETTAIPKPQVLGSIERTTAAGMWTPGPSGIEVASQEGATEGDLVTPAEHSHPQATPSQALAAGPWRPLGKGSSVKRDSPGEKNISRILTPVSTVLFPLTLVALVLLQRRLRRNRTSLETEMTAGVTLIQMTRFLELSLQPDQLPHVERKMFRDGYPTRASLTVPERHPDPQGMEQ</sequence>
<dbReference type="Gene3D" id="2.60.40.10">
    <property type="entry name" value="Immunoglobulins"/>
    <property type="match status" value="1"/>
</dbReference>
<protein>
    <recommendedName>
        <fullName evidence="7">Immunoglobulin domain-containing protein</fullName>
    </recommendedName>
</protein>
<evidence type="ECO:0000259" key="7">
    <source>
        <dbReference type="SMART" id="SM00409"/>
    </source>
</evidence>
<organism evidence="8 9">
    <name type="scientific">Suricata suricatta</name>
    <name type="common">Meerkat</name>
    <dbReference type="NCBI Taxonomy" id="37032"/>
    <lineage>
        <taxon>Eukaryota</taxon>
        <taxon>Metazoa</taxon>
        <taxon>Chordata</taxon>
        <taxon>Craniata</taxon>
        <taxon>Vertebrata</taxon>
        <taxon>Euteleostomi</taxon>
        <taxon>Mammalia</taxon>
        <taxon>Eutheria</taxon>
        <taxon>Laurasiatheria</taxon>
        <taxon>Carnivora</taxon>
        <taxon>Feliformia</taxon>
        <taxon>Herpestidae</taxon>
        <taxon>Suricata</taxon>
    </lineage>
</organism>
<dbReference type="CTD" id="83953"/>
<dbReference type="InterPro" id="IPR036179">
    <property type="entry name" value="Ig-like_dom_sf"/>
</dbReference>
<dbReference type="OrthoDB" id="8442846at2759"/>
<evidence type="ECO:0000256" key="3">
    <source>
        <dbReference type="ARBA" id="ARBA00023136"/>
    </source>
</evidence>
<feature type="chain" id="PRO_5025621486" description="Immunoglobulin domain-containing protein" evidence="6">
    <location>
        <begin position="37"/>
        <end position="497"/>
    </location>
</feature>
<dbReference type="SMR" id="A0A673TRR3"/>
<keyword evidence="6" id="KW-0732">Signal</keyword>
<reference evidence="8 9" key="1">
    <citation type="submission" date="2019-05" db="EMBL/GenBank/DDBJ databases">
        <title>A Chromosome-scale Meerkat (S. suricatta) Genome Assembly.</title>
        <authorList>
            <person name="Dudchenko O."/>
            <person name="Lieberman Aiden E."/>
            <person name="Tung J."/>
            <person name="Barreiro L.B."/>
            <person name="Clutton-Brock T.H."/>
        </authorList>
    </citation>
    <scope>NUCLEOTIDE SEQUENCE [LARGE SCALE GENOMIC DNA]</scope>
</reference>
<evidence type="ECO:0000313" key="8">
    <source>
        <dbReference type="Ensembl" id="ENSSSUP00005012105.1"/>
    </source>
</evidence>
<dbReference type="InterPro" id="IPR050671">
    <property type="entry name" value="CD300_family_receptors"/>
</dbReference>
<dbReference type="RefSeq" id="XP_029788985.1">
    <property type="nucleotide sequence ID" value="XM_029933125.1"/>
</dbReference>